<name>X1AP28_9ZZZZ</name>
<dbReference type="AlphaFoldDB" id="X1AP28"/>
<protein>
    <submittedName>
        <fullName evidence="1">Uncharacterized protein</fullName>
    </submittedName>
</protein>
<feature type="non-terminal residue" evidence="1">
    <location>
        <position position="358"/>
    </location>
</feature>
<comment type="caution">
    <text evidence="1">The sequence shown here is derived from an EMBL/GenBank/DDBJ whole genome shotgun (WGS) entry which is preliminary data.</text>
</comment>
<organism evidence="1">
    <name type="scientific">marine sediment metagenome</name>
    <dbReference type="NCBI Taxonomy" id="412755"/>
    <lineage>
        <taxon>unclassified sequences</taxon>
        <taxon>metagenomes</taxon>
        <taxon>ecological metagenomes</taxon>
    </lineage>
</organism>
<accession>X1AP28</accession>
<gene>
    <name evidence="1" type="ORF">S01H4_15709</name>
</gene>
<reference evidence="1" key="1">
    <citation type="journal article" date="2014" name="Front. Microbiol.">
        <title>High frequency of phylogenetically diverse reductive dehalogenase-homologous genes in deep subseafloor sedimentary metagenomes.</title>
        <authorList>
            <person name="Kawai M."/>
            <person name="Futagami T."/>
            <person name="Toyoda A."/>
            <person name="Takaki Y."/>
            <person name="Nishi S."/>
            <person name="Hori S."/>
            <person name="Arai W."/>
            <person name="Tsubouchi T."/>
            <person name="Morono Y."/>
            <person name="Uchiyama I."/>
            <person name="Ito T."/>
            <person name="Fujiyama A."/>
            <person name="Inagaki F."/>
            <person name="Takami H."/>
        </authorList>
    </citation>
    <scope>NUCLEOTIDE SEQUENCE</scope>
    <source>
        <strain evidence="1">Expedition CK06-06</strain>
    </source>
</reference>
<proteinExistence type="predicted"/>
<dbReference type="EMBL" id="BART01006884">
    <property type="protein sequence ID" value="GAG71162.1"/>
    <property type="molecule type" value="Genomic_DNA"/>
</dbReference>
<sequence>MFRVNIPYDIDVNASVVVIRATWKNVGTVVDFSVRNLINGVEAATARADPIGALHNTIVWDYGALVNGSYWFMVQTRMFNGTDVPEDIKITFQLYNATSFADAESNPTYTTNTVVTPVSFAGSDVLVGDHIVINHIWNIPATAGLPEYSTITRSKLSLLSGLYDTAEGIYADPDGFDAWPVPLASVGTYTWETFDGINAGDTVLVTIDSQGGADPAIQVYTWIDDNTDGEVSLDEIGPSPLLDIDDGTTGDGESGSFVAAETGSIAVLVFNFAYVYEPGVSYVVEVDTRVAFDIDSEVGTPDAVSFDTYLLFRNITIDVQFTAWTETDVVWTVNLGAVSFFNFFKPVITVNDAVEVGT</sequence>
<evidence type="ECO:0000313" key="1">
    <source>
        <dbReference type="EMBL" id="GAG71162.1"/>
    </source>
</evidence>